<dbReference type="InterPro" id="IPR005814">
    <property type="entry name" value="Aminotrans_3"/>
</dbReference>
<evidence type="ECO:0000313" key="10">
    <source>
        <dbReference type="EMBL" id="GMI25534.1"/>
    </source>
</evidence>
<evidence type="ECO:0000256" key="3">
    <source>
        <dbReference type="ARBA" id="ARBA00022576"/>
    </source>
</evidence>
<comment type="similarity">
    <text evidence="8">Belongs to the class-III pyridoxal-phosphate-dependent aminotransferase family.</text>
</comment>
<evidence type="ECO:0008006" key="12">
    <source>
        <dbReference type="Google" id="ProtNLM"/>
    </source>
</evidence>
<organism evidence="10 11">
    <name type="scientific">Tetraparma gracilis</name>
    <dbReference type="NCBI Taxonomy" id="2962635"/>
    <lineage>
        <taxon>Eukaryota</taxon>
        <taxon>Sar</taxon>
        <taxon>Stramenopiles</taxon>
        <taxon>Ochrophyta</taxon>
        <taxon>Bolidophyceae</taxon>
        <taxon>Parmales</taxon>
        <taxon>Triparmaceae</taxon>
        <taxon>Tetraparma</taxon>
    </lineage>
</organism>
<protein>
    <recommendedName>
        <fullName evidence="12">Diaminopelargonic acid synthase</fullName>
    </recommendedName>
</protein>
<dbReference type="InterPro" id="IPR049704">
    <property type="entry name" value="Aminotrans_3_PPA_site"/>
</dbReference>
<feature type="compositionally biased region" description="Basic residues" evidence="9">
    <location>
        <begin position="14"/>
        <end position="25"/>
    </location>
</feature>
<comment type="pathway">
    <text evidence="2">Cofactor biosynthesis; biotin biosynthesis.</text>
</comment>
<keyword evidence="7 8" id="KW-0663">Pyridoxal phosphate</keyword>
<evidence type="ECO:0000256" key="1">
    <source>
        <dbReference type="ARBA" id="ARBA00001933"/>
    </source>
</evidence>
<dbReference type="InterPro" id="IPR015421">
    <property type="entry name" value="PyrdxlP-dep_Trfase_major"/>
</dbReference>
<keyword evidence="5" id="KW-0949">S-adenosyl-L-methionine</keyword>
<dbReference type="CDD" id="cd00610">
    <property type="entry name" value="OAT_like"/>
    <property type="match status" value="1"/>
</dbReference>
<comment type="caution">
    <text evidence="10">The sequence shown here is derived from an EMBL/GenBank/DDBJ whole genome shotgun (WGS) entry which is preliminary data.</text>
</comment>
<evidence type="ECO:0000256" key="7">
    <source>
        <dbReference type="ARBA" id="ARBA00022898"/>
    </source>
</evidence>
<feature type="region of interest" description="Disordered" evidence="9">
    <location>
        <begin position="1"/>
        <end position="27"/>
    </location>
</feature>
<evidence type="ECO:0000256" key="9">
    <source>
        <dbReference type="SAM" id="MobiDB-lite"/>
    </source>
</evidence>
<keyword evidence="3" id="KW-0032">Aminotransferase</keyword>
<evidence type="ECO:0000313" key="11">
    <source>
        <dbReference type="Proteomes" id="UP001165060"/>
    </source>
</evidence>
<gene>
    <name evidence="10" type="ORF">TeGR_g1317</name>
</gene>
<dbReference type="Gene3D" id="3.40.640.10">
    <property type="entry name" value="Type I PLP-dependent aspartate aminotransferase-like (Major domain)"/>
    <property type="match status" value="1"/>
</dbReference>
<proteinExistence type="inferred from homology"/>
<name>A0ABQ6MGA6_9STRA</name>
<comment type="cofactor">
    <cofactor evidence="1">
        <name>pyridoxal 5'-phosphate</name>
        <dbReference type="ChEBI" id="CHEBI:597326"/>
    </cofactor>
</comment>
<evidence type="ECO:0000256" key="5">
    <source>
        <dbReference type="ARBA" id="ARBA00022691"/>
    </source>
</evidence>
<evidence type="ECO:0000256" key="4">
    <source>
        <dbReference type="ARBA" id="ARBA00022679"/>
    </source>
</evidence>
<dbReference type="PANTHER" id="PTHR42684:SF17">
    <property type="entry name" value="ADENOSYLMETHIONINE-8-AMINO-7-OXONONANOATE AMINOTRANSFERASE"/>
    <property type="match status" value="1"/>
</dbReference>
<dbReference type="InterPro" id="IPR005815">
    <property type="entry name" value="BioA"/>
</dbReference>
<keyword evidence="11" id="KW-1185">Reference proteome</keyword>
<evidence type="ECO:0000256" key="2">
    <source>
        <dbReference type="ARBA" id="ARBA00004746"/>
    </source>
</evidence>
<dbReference type="EMBL" id="BRYB01002791">
    <property type="protein sequence ID" value="GMI25534.1"/>
    <property type="molecule type" value="Genomic_DNA"/>
</dbReference>
<dbReference type="Proteomes" id="UP001165060">
    <property type="component" value="Unassembled WGS sequence"/>
</dbReference>
<dbReference type="InterPro" id="IPR015424">
    <property type="entry name" value="PyrdxlP-dep_Trfase"/>
</dbReference>
<dbReference type="Pfam" id="PF00202">
    <property type="entry name" value="Aminotran_3"/>
    <property type="match status" value="1"/>
</dbReference>
<feature type="compositionally biased region" description="Low complexity" evidence="9">
    <location>
        <begin position="1"/>
        <end position="13"/>
    </location>
</feature>
<dbReference type="SUPFAM" id="SSF53383">
    <property type="entry name" value="PLP-dependent transferases"/>
    <property type="match status" value="1"/>
</dbReference>
<dbReference type="NCBIfam" id="TIGR00508">
    <property type="entry name" value="bioA"/>
    <property type="match status" value="1"/>
</dbReference>
<evidence type="ECO:0000256" key="8">
    <source>
        <dbReference type="RuleBase" id="RU003560"/>
    </source>
</evidence>
<dbReference type="PANTHER" id="PTHR42684">
    <property type="entry name" value="ADENOSYLMETHIONINE-8-AMINO-7-OXONONANOATE AMINOTRANSFERASE"/>
    <property type="match status" value="1"/>
</dbReference>
<evidence type="ECO:0000256" key="6">
    <source>
        <dbReference type="ARBA" id="ARBA00022756"/>
    </source>
</evidence>
<reference evidence="10 11" key="1">
    <citation type="journal article" date="2023" name="Commun. Biol.">
        <title>Genome analysis of Parmales, the sister group of diatoms, reveals the evolutionary specialization of diatoms from phago-mixotrophs to photoautotrophs.</title>
        <authorList>
            <person name="Ban H."/>
            <person name="Sato S."/>
            <person name="Yoshikawa S."/>
            <person name="Yamada K."/>
            <person name="Nakamura Y."/>
            <person name="Ichinomiya M."/>
            <person name="Sato N."/>
            <person name="Blanc-Mathieu R."/>
            <person name="Endo H."/>
            <person name="Kuwata A."/>
            <person name="Ogata H."/>
        </authorList>
    </citation>
    <scope>NUCLEOTIDE SEQUENCE [LARGE SCALE GENOMIC DNA]</scope>
</reference>
<keyword evidence="6" id="KW-0093">Biotin biosynthesis</keyword>
<dbReference type="InterPro" id="IPR015422">
    <property type="entry name" value="PyrdxlP-dep_Trfase_small"/>
</dbReference>
<dbReference type="HAMAP" id="MF_00834">
    <property type="entry name" value="BioA"/>
    <property type="match status" value="1"/>
</dbReference>
<dbReference type="Gene3D" id="3.90.1150.10">
    <property type="entry name" value="Aspartate Aminotransferase, domain 1"/>
    <property type="match status" value="1"/>
</dbReference>
<dbReference type="PROSITE" id="PS00600">
    <property type="entry name" value="AA_TRANSFER_CLASS_3"/>
    <property type="match status" value="1"/>
</dbReference>
<sequence>MLRPLLSGVGLRSAGRRSAGRRSAGRRSLSSFVHPSIAAALSAPTASHLSADRAHLWHPYTSATSPSHCLPVARAEGSTLHLESGERLVDGMSSWWCAVHGYNHPKLNRAAGTQLEAVSHVMFGGLTHRPAVALGAALVALSPEPLRRVFLADSGSVAVEVALKMALQYQRGRGRAAKTKFLAPLGGYHGDTFGCMSVCDPESGMHRSFGGAVRESLFVSRPAPLGWRGEDPAERELEEAFGRWGGEIAAVVLEPTVQGAGGMHFYSSSYVRKARALCDAHSALLIHDEIATGFGRSDASSLFASSAAGVDPDIMCVGKALTGGYLTLGATLATEEVAEGVSAMSEGVAMPLMHGPTFMGNPLACAVACESINLLTRPGEEDPSVPWFGERVGKIERWLRAGLAGLGAHPAVRDVRVKGAIGVVEMREPLDAGQVARRCPELGAWLRPFGRLLYTMPPYVATEEEIGIITGAMGKIVDEFGKIN</sequence>
<keyword evidence="4" id="KW-0808">Transferase</keyword>
<accession>A0ABQ6MGA6</accession>